<dbReference type="InterPro" id="IPR003661">
    <property type="entry name" value="HisK_dim/P_dom"/>
</dbReference>
<dbReference type="Gene3D" id="3.30.565.10">
    <property type="entry name" value="Histidine kinase-like ATPase, C-terminal domain"/>
    <property type="match status" value="1"/>
</dbReference>
<dbReference type="InterPro" id="IPR004358">
    <property type="entry name" value="Sig_transdc_His_kin-like_C"/>
</dbReference>
<evidence type="ECO:0000256" key="2">
    <source>
        <dbReference type="ARBA" id="ARBA00012438"/>
    </source>
</evidence>
<feature type="compositionally biased region" description="Low complexity" evidence="6">
    <location>
        <begin position="139"/>
        <end position="152"/>
    </location>
</feature>
<evidence type="ECO:0000256" key="1">
    <source>
        <dbReference type="ARBA" id="ARBA00000085"/>
    </source>
</evidence>
<dbReference type="Proteomes" id="UP000001058">
    <property type="component" value="Unassembled WGS sequence"/>
</dbReference>
<keyword evidence="9" id="KW-1185">Reference proteome</keyword>
<evidence type="ECO:0000256" key="4">
    <source>
        <dbReference type="ARBA" id="ARBA00022679"/>
    </source>
</evidence>
<evidence type="ECO:0000256" key="3">
    <source>
        <dbReference type="ARBA" id="ARBA00022553"/>
    </source>
</evidence>
<dbReference type="PANTHER" id="PTHR43047">
    <property type="entry name" value="TWO-COMPONENT HISTIDINE PROTEIN KINASE"/>
    <property type="match status" value="1"/>
</dbReference>
<dbReference type="Pfam" id="PF02518">
    <property type="entry name" value="HATPase_c"/>
    <property type="match status" value="1"/>
</dbReference>
<dbReference type="SMART" id="SM00387">
    <property type="entry name" value="HATPase_c"/>
    <property type="match status" value="1"/>
</dbReference>
<evidence type="ECO:0000259" key="7">
    <source>
        <dbReference type="PROSITE" id="PS50109"/>
    </source>
</evidence>
<proteinExistence type="predicted"/>
<dbReference type="InterPro" id="IPR036890">
    <property type="entry name" value="HATPase_C_sf"/>
</dbReference>
<dbReference type="InterPro" id="IPR003594">
    <property type="entry name" value="HATPase_dom"/>
</dbReference>
<dbReference type="InterPro" id="IPR005467">
    <property type="entry name" value="His_kinase_dom"/>
</dbReference>
<organism evidence="9">
    <name type="scientific">Volvox carteri f. nagariensis</name>
    <dbReference type="NCBI Taxonomy" id="3068"/>
    <lineage>
        <taxon>Eukaryota</taxon>
        <taxon>Viridiplantae</taxon>
        <taxon>Chlorophyta</taxon>
        <taxon>core chlorophytes</taxon>
        <taxon>Chlorophyceae</taxon>
        <taxon>CS clade</taxon>
        <taxon>Chlamydomonadales</taxon>
        <taxon>Volvocaceae</taxon>
        <taxon>Volvox</taxon>
    </lineage>
</organism>
<dbReference type="AlphaFoldDB" id="D8U892"/>
<keyword evidence="5" id="KW-0418">Kinase</keyword>
<dbReference type="OrthoDB" id="21225at2759"/>
<feature type="domain" description="Histidine kinase" evidence="7">
    <location>
        <begin position="1"/>
        <end position="242"/>
    </location>
</feature>
<protein>
    <recommendedName>
        <fullName evidence="2">histidine kinase</fullName>
        <ecNumber evidence="2">2.7.13.3</ecNumber>
    </recommendedName>
</protein>
<keyword evidence="3" id="KW-0597">Phosphoprotein</keyword>
<dbReference type="KEGG" id="vcn:VOLCADRAFT_65291"/>
<keyword evidence="4" id="KW-0808">Transferase</keyword>
<dbReference type="PROSITE" id="PS50109">
    <property type="entry name" value="HIS_KIN"/>
    <property type="match status" value="1"/>
</dbReference>
<name>D8U892_VOLCA</name>
<evidence type="ECO:0000256" key="5">
    <source>
        <dbReference type="ARBA" id="ARBA00022777"/>
    </source>
</evidence>
<sequence>MSHEIRTPLNGMIAVGQLLAETSLTPAQWDLVNTIRCSGETLLTLITDILDFSRIEANKMVLHNAVFKLDTVIEAAMEIAGLKAAQRRLQVAYHVAEHMPRMLYGDAQRLQQILLNVLNNGIKFTEEAGPSATSLLPSTAHPPAATAATTTATATGPEAEWPLLVVRFSVRDTGIGIAPADLGRLFNSFTQVDASPTRRYGGSGLGLAISRKLCEAMGGQMWAESEGLTQGSTFSWTILCRL</sequence>
<dbReference type="Gene3D" id="1.10.287.130">
    <property type="match status" value="1"/>
</dbReference>
<dbReference type="GO" id="GO:0009927">
    <property type="term" value="F:histidine phosphotransfer kinase activity"/>
    <property type="evidence" value="ECO:0007669"/>
    <property type="project" value="TreeGrafter"/>
</dbReference>
<evidence type="ECO:0000313" key="8">
    <source>
        <dbReference type="EMBL" id="EFJ44100.1"/>
    </source>
</evidence>
<dbReference type="EMBL" id="GL378367">
    <property type="protein sequence ID" value="EFJ44100.1"/>
    <property type="molecule type" value="Genomic_DNA"/>
</dbReference>
<dbReference type="eggNOG" id="KOG0519">
    <property type="taxonomic scope" value="Eukaryota"/>
</dbReference>
<dbReference type="PRINTS" id="PR00344">
    <property type="entry name" value="BCTRLSENSOR"/>
</dbReference>
<dbReference type="FunFam" id="3.30.565.10:FF:000010">
    <property type="entry name" value="Sensor histidine kinase RcsC"/>
    <property type="match status" value="1"/>
</dbReference>
<feature type="region of interest" description="Disordered" evidence="6">
    <location>
        <begin position="132"/>
        <end position="152"/>
    </location>
</feature>
<dbReference type="GeneID" id="9621577"/>
<evidence type="ECO:0000256" key="6">
    <source>
        <dbReference type="SAM" id="MobiDB-lite"/>
    </source>
</evidence>
<dbReference type="SMART" id="SM00388">
    <property type="entry name" value="HisKA"/>
    <property type="match status" value="1"/>
</dbReference>
<evidence type="ECO:0000313" key="9">
    <source>
        <dbReference type="Proteomes" id="UP000001058"/>
    </source>
</evidence>
<comment type="catalytic activity">
    <reaction evidence="1">
        <text>ATP + protein L-histidine = ADP + protein N-phospho-L-histidine.</text>
        <dbReference type="EC" id="2.7.13.3"/>
    </reaction>
</comment>
<dbReference type="EC" id="2.7.13.3" evidence="2"/>
<reference evidence="8 9" key="1">
    <citation type="journal article" date="2010" name="Science">
        <title>Genomic analysis of organismal complexity in the multicellular green alga Volvox carteri.</title>
        <authorList>
            <person name="Prochnik S.E."/>
            <person name="Umen J."/>
            <person name="Nedelcu A.M."/>
            <person name="Hallmann A."/>
            <person name="Miller S.M."/>
            <person name="Nishii I."/>
            <person name="Ferris P."/>
            <person name="Kuo A."/>
            <person name="Mitros T."/>
            <person name="Fritz-Laylin L.K."/>
            <person name="Hellsten U."/>
            <person name="Chapman J."/>
            <person name="Simakov O."/>
            <person name="Rensing S.A."/>
            <person name="Terry A."/>
            <person name="Pangilinan J."/>
            <person name="Kapitonov V."/>
            <person name="Jurka J."/>
            <person name="Salamov A."/>
            <person name="Shapiro H."/>
            <person name="Schmutz J."/>
            <person name="Grimwood J."/>
            <person name="Lindquist E."/>
            <person name="Lucas S."/>
            <person name="Grigoriev I.V."/>
            <person name="Schmitt R."/>
            <person name="Kirk D."/>
            <person name="Rokhsar D.S."/>
        </authorList>
    </citation>
    <scope>NUCLEOTIDE SEQUENCE [LARGE SCALE GENOMIC DNA]</scope>
    <source>
        <strain evidence="9">f. Nagariensis / Eve</strain>
    </source>
</reference>
<dbReference type="RefSeq" id="XP_002954901.1">
    <property type="nucleotide sequence ID" value="XM_002954855.1"/>
</dbReference>
<gene>
    <name evidence="8" type="ORF">VOLCADRAFT_65291</name>
</gene>
<dbReference type="Pfam" id="PF00512">
    <property type="entry name" value="HisKA"/>
    <property type="match status" value="1"/>
</dbReference>
<dbReference type="CDD" id="cd00082">
    <property type="entry name" value="HisKA"/>
    <property type="match status" value="1"/>
</dbReference>
<dbReference type="SUPFAM" id="SSF47384">
    <property type="entry name" value="Homodimeric domain of signal transducing histidine kinase"/>
    <property type="match status" value="1"/>
</dbReference>
<dbReference type="GO" id="GO:0000155">
    <property type="term" value="F:phosphorelay sensor kinase activity"/>
    <property type="evidence" value="ECO:0007669"/>
    <property type="project" value="InterPro"/>
</dbReference>
<dbReference type="GO" id="GO:0005886">
    <property type="term" value="C:plasma membrane"/>
    <property type="evidence" value="ECO:0007669"/>
    <property type="project" value="TreeGrafter"/>
</dbReference>
<feature type="non-terminal residue" evidence="8">
    <location>
        <position position="242"/>
    </location>
</feature>
<dbReference type="PANTHER" id="PTHR43047:SF71">
    <property type="entry name" value="HISTIDINE KINASE CONTAINING CHEY-HOMOLOGOUS RECEIVER DOMAIN-RELATED"/>
    <property type="match status" value="1"/>
</dbReference>
<dbReference type="CDD" id="cd16922">
    <property type="entry name" value="HATPase_EvgS-ArcB-TorS-like"/>
    <property type="match status" value="1"/>
</dbReference>
<dbReference type="InParanoid" id="D8U892"/>
<dbReference type="SUPFAM" id="SSF55874">
    <property type="entry name" value="ATPase domain of HSP90 chaperone/DNA topoisomerase II/histidine kinase"/>
    <property type="match status" value="1"/>
</dbReference>
<dbReference type="InterPro" id="IPR036097">
    <property type="entry name" value="HisK_dim/P_sf"/>
</dbReference>
<accession>D8U892</accession>
<dbReference type="STRING" id="3068.D8U892"/>